<protein>
    <submittedName>
        <fullName evidence="1">Uncharacterized protein</fullName>
    </submittedName>
</protein>
<dbReference type="EMBL" id="LT629758">
    <property type="protein sequence ID" value="SDT31726.1"/>
    <property type="molecule type" value="Genomic_DNA"/>
</dbReference>
<reference evidence="1 2" key="1">
    <citation type="submission" date="2016-10" db="EMBL/GenBank/DDBJ databases">
        <authorList>
            <person name="de Groot N.N."/>
        </authorList>
    </citation>
    <scope>NUCLEOTIDE SEQUENCE [LARGE SCALE GENOMIC DNA]</scope>
    <source>
        <strain evidence="1 2">DSM 43941</strain>
    </source>
</reference>
<dbReference type="AlphaFoldDB" id="A0A1H1ZEU3"/>
<gene>
    <name evidence="1" type="ORF">SAMN04489716_3264</name>
</gene>
<evidence type="ECO:0000313" key="1">
    <source>
        <dbReference type="EMBL" id="SDT31726.1"/>
    </source>
</evidence>
<keyword evidence="2" id="KW-1185">Reference proteome</keyword>
<dbReference type="STRING" id="113562.SAMN04489716_3264"/>
<name>A0A1H1ZEU3_9ACTN</name>
<proteinExistence type="predicted"/>
<dbReference type="RefSeq" id="WP_092545428.1">
    <property type="nucleotide sequence ID" value="NZ_BOMJ01000005.1"/>
</dbReference>
<sequence>MITGHVRCAELAMAANRLRLTMLTAKWHGSREECFVFTRVRAALRYFNRREVRQEIDTASDNLMAGADTYATHPASPAAHQAFGFVFDDRGDLKLARRHLERSGDEAIWPWAYFGDSGELFEKARMNALLPPLPRR</sequence>
<evidence type="ECO:0000313" key="2">
    <source>
        <dbReference type="Proteomes" id="UP000198688"/>
    </source>
</evidence>
<organism evidence="1 2">
    <name type="scientific">Actinoplanes derwentensis</name>
    <dbReference type="NCBI Taxonomy" id="113562"/>
    <lineage>
        <taxon>Bacteria</taxon>
        <taxon>Bacillati</taxon>
        <taxon>Actinomycetota</taxon>
        <taxon>Actinomycetes</taxon>
        <taxon>Micromonosporales</taxon>
        <taxon>Micromonosporaceae</taxon>
        <taxon>Actinoplanes</taxon>
    </lineage>
</organism>
<accession>A0A1H1ZEU3</accession>
<dbReference type="Proteomes" id="UP000198688">
    <property type="component" value="Chromosome I"/>
</dbReference>